<dbReference type="InterPro" id="IPR032710">
    <property type="entry name" value="NTF2-like_dom_sf"/>
</dbReference>
<dbReference type="Pfam" id="PF04525">
    <property type="entry name" value="LOR"/>
    <property type="match status" value="1"/>
</dbReference>
<protein>
    <submittedName>
        <fullName evidence="2">Uncharacterized protein</fullName>
    </submittedName>
</protein>
<organism evidence="2 3">
    <name type="scientific">Brassica cretica</name>
    <name type="common">Mustard</name>
    <dbReference type="NCBI Taxonomy" id="69181"/>
    <lineage>
        <taxon>Eukaryota</taxon>
        <taxon>Viridiplantae</taxon>
        <taxon>Streptophyta</taxon>
        <taxon>Embryophyta</taxon>
        <taxon>Tracheophyta</taxon>
        <taxon>Spermatophyta</taxon>
        <taxon>Magnoliopsida</taxon>
        <taxon>eudicotyledons</taxon>
        <taxon>Gunneridae</taxon>
        <taxon>Pentapetalae</taxon>
        <taxon>rosids</taxon>
        <taxon>malvids</taxon>
        <taxon>Brassicales</taxon>
        <taxon>Brassicaceae</taxon>
        <taxon>Brassiceae</taxon>
        <taxon>Brassica</taxon>
    </lineage>
</organism>
<reference evidence="2" key="1">
    <citation type="submission" date="2019-12" db="EMBL/GenBank/DDBJ databases">
        <title>Genome sequencing and annotation of Brassica cretica.</title>
        <authorList>
            <person name="Studholme D.J."/>
            <person name="Sarris P.F."/>
        </authorList>
    </citation>
    <scope>NUCLEOTIDE SEQUENCE</scope>
    <source>
        <strain evidence="2">PFS-001/15</strain>
        <tissue evidence="2">Leaf</tissue>
    </source>
</reference>
<evidence type="ECO:0000313" key="2">
    <source>
        <dbReference type="EMBL" id="KAF2596015.1"/>
    </source>
</evidence>
<name>A0A8S9KNN0_BRACR</name>
<dbReference type="InterPro" id="IPR025659">
    <property type="entry name" value="Tubby-like_C"/>
</dbReference>
<dbReference type="PANTHER" id="PTHR31087:SF160">
    <property type="entry name" value="PROTEIN LURP-ONE-RELATED 1-RELATED"/>
    <property type="match status" value="1"/>
</dbReference>
<dbReference type="FunFam" id="2.40.160.200:FF:000001">
    <property type="entry name" value="LURP-one-like protein (DUF567)"/>
    <property type="match status" value="1"/>
</dbReference>
<dbReference type="PANTHER" id="PTHR31087">
    <property type="match status" value="1"/>
</dbReference>
<comment type="similarity">
    <text evidence="1">Belongs to the LOR family.</text>
</comment>
<evidence type="ECO:0000313" key="3">
    <source>
        <dbReference type="Proteomes" id="UP000712281"/>
    </source>
</evidence>
<dbReference type="InterPro" id="IPR009798">
    <property type="entry name" value="Wun1-like"/>
</dbReference>
<dbReference type="EMBL" id="QGKW02000717">
    <property type="protein sequence ID" value="KAF2596015.1"/>
    <property type="molecule type" value="Genomic_DNA"/>
</dbReference>
<comment type="caution">
    <text evidence="2">The sequence shown here is derived from an EMBL/GenBank/DDBJ whole genome shotgun (WGS) entry which is preliminary data.</text>
</comment>
<dbReference type="AlphaFoldDB" id="A0A8S9KNN0"/>
<evidence type="ECO:0000256" key="1">
    <source>
        <dbReference type="ARBA" id="ARBA00005437"/>
    </source>
</evidence>
<gene>
    <name evidence="2" type="ORF">F2Q68_00006979</name>
</gene>
<dbReference type="SUPFAM" id="SSF54518">
    <property type="entry name" value="Tubby C-terminal domain-like"/>
    <property type="match status" value="1"/>
</dbReference>
<sequence>MEAHNVEPLTTPEMKNRGNIELLYRALQQGDASTVAKLVASDVEWWFHGPHNCQHMMRLLTGEPPSQVSFKFEPSSVQVVVPGHGCVIAEGWEGSQVYWVHVWKLKDGVVTELREYFNTWITVTDYSRGAIGWDMGRCTVWESVPRDLARGTAPSAPPPPQAGGIAGGIVDQRFCAPYPVDLAIVRKMMKLTDGNFVITDVNGNLMFKVKEPVFGLHDKRILLDGSGSPVLTLREKMVSLHDRWQVFRGGSTEQRDLLYTVKRSSMLQFKTKLDVFLSHNKEEKRCDFRVKGSWLERSCVVYAGESDAIVAQMHKKHTVQSMFLGKDNFSVTVYPNVDYAFIASLVVILDDVNREDRAAAGSS</sequence>
<dbReference type="Proteomes" id="UP000712281">
    <property type="component" value="Unassembled WGS sequence"/>
</dbReference>
<dbReference type="Pfam" id="PF07107">
    <property type="entry name" value="WI12"/>
    <property type="match status" value="1"/>
</dbReference>
<dbReference type="InterPro" id="IPR038595">
    <property type="entry name" value="LOR_sf"/>
</dbReference>
<accession>A0A8S9KNN0</accession>
<dbReference type="InterPro" id="IPR007612">
    <property type="entry name" value="LOR"/>
</dbReference>
<dbReference type="Gene3D" id="2.40.160.200">
    <property type="entry name" value="LURP1-related"/>
    <property type="match status" value="1"/>
</dbReference>
<dbReference type="Gene3D" id="3.10.450.50">
    <property type="match status" value="1"/>
</dbReference>
<proteinExistence type="inferred from homology"/>
<dbReference type="SUPFAM" id="SSF54427">
    <property type="entry name" value="NTF2-like"/>
    <property type="match status" value="1"/>
</dbReference>